<comment type="caution">
    <text evidence="1">The sequence shown here is derived from an EMBL/GenBank/DDBJ whole genome shotgun (WGS) entry which is preliminary data.</text>
</comment>
<proteinExistence type="predicted"/>
<protein>
    <submittedName>
        <fullName evidence="1">Uncharacterized protein</fullName>
    </submittedName>
</protein>
<dbReference type="AlphaFoldDB" id="A0A0W8E2U7"/>
<name>A0A0W8E2U7_9ZZZZ</name>
<reference evidence="1" key="1">
    <citation type="journal article" date="2015" name="Proc. Natl. Acad. Sci. U.S.A.">
        <title>Networks of energetic and metabolic interactions define dynamics in microbial communities.</title>
        <authorList>
            <person name="Embree M."/>
            <person name="Liu J.K."/>
            <person name="Al-Bassam M.M."/>
            <person name="Zengler K."/>
        </authorList>
    </citation>
    <scope>NUCLEOTIDE SEQUENCE</scope>
</reference>
<accession>A0A0W8E2U7</accession>
<sequence>MLGNAPNSEAANQLWRVNGLAYYKGAGVIILSANSFI</sequence>
<gene>
    <name evidence="1" type="ORF">ASZ90_019869</name>
</gene>
<organism evidence="1">
    <name type="scientific">hydrocarbon metagenome</name>
    <dbReference type="NCBI Taxonomy" id="938273"/>
    <lineage>
        <taxon>unclassified sequences</taxon>
        <taxon>metagenomes</taxon>
        <taxon>ecological metagenomes</taxon>
    </lineage>
</organism>
<evidence type="ECO:0000313" key="1">
    <source>
        <dbReference type="EMBL" id="KUG02793.1"/>
    </source>
</evidence>
<dbReference type="EMBL" id="LNQE01001909">
    <property type="protein sequence ID" value="KUG02793.1"/>
    <property type="molecule type" value="Genomic_DNA"/>
</dbReference>